<accession>A0ABY1HJ89</accession>
<dbReference type="Proteomes" id="UP000182660">
    <property type="component" value="Unassembled WGS sequence"/>
</dbReference>
<gene>
    <name evidence="2" type="ORF">MT2528_4350</name>
</gene>
<organism evidence="2 3">
    <name type="scientific">Moritella viscosa</name>
    <dbReference type="NCBI Taxonomy" id="80854"/>
    <lineage>
        <taxon>Bacteria</taxon>
        <taxon>Pseudomonadati</taxon>
        <taxon>Pseudomonadota</taxon>
        <taxon>Gammaproteobacteria</taxon>
        <taxon>Alteromonadales</taxon>
        <taxon>Moritellaceae</taxon>
        <taxon>Moritella</taxon>
    </lineage>
</organism>
<evidence type="ECO:0000313" key="3">
    <source>
        <dbReference type="Proteomes" id="UP000182660"/>
    </source>
</evidence>
<sequence>MDLERKQATHTRGFVEFFKEKPETPVVVNKGAIIETDSIDGMRYRLAVVDDVVIAEGKESGLVLCEALGSGAAFNLPAGYYSILPEGVSGITHASNPIDWILSPGSDTEGDDELALRIRNQFSAAGRYHIDSIYRSMIASVAGIRSDLIYFEHEAPRGPGTANAYILMEVGSTPSLLLEQLNHYVMDEGNHGHGDNVLCLAMPETQHQVSVVIYPVANLSDEQKSILKTEVENHINAAFRNIGDYGHVTRVNPKSTFSFSVLTKEMHIKLPDLARLSFANQDITSALAIPRLSNVEVTYGT</sequence>
<feature type="domain" description="Baseplate protein J-like barrel" evidence="1">
    <location>
        <begin position="20"/>
        <end position="98"/>
    </location>
</feature>
<dbReference type="Pfam" id="PF04865">
    <property type="entry name" value="Baseplate_J"/>
    <property type="match status" value="1"/>
</dbReference>
<reference evidence="2 3" key="1">
    <citation type="submission" date="2016-11" db="EMBL/GenBank/DDBJ databases">
        <authorList>
            <person name="Klemetsen T."/>
        </authorList>
    </citation>
    <scope>NUCLEOTIDE SEQUENCE [LARGE SCALE GENOMIC DNA]</scope>
    <source>
        <strain evidence="2">MT 2528</strain>
    </source>
</reference>
<proteinExistence type="predicted"/>
<name>A0ABY1HJ89_9GAMM</name>
<dbReference type="InterPro" id="IPR006949">
    <property type="entry name" value="Barrel_Baseplate_J-like"/>
</dbReference>
<protein>
    <recommendedName>
        <fullName evidence="1">Baseplate protein J-like barrel domain-containing protein</fullName>
    </recommendedName>
</protein>
<dbReference type="EMBL" id="FPLJ01000128">
    <property type="protein sequence ID" value="SGZ02205.1"/>
    <property type="molecule type" value="Genomic_DNA"/>
</dbReference>
<evidence type="ECO:0000259" key="1">
    <source>
        <dbReference type="Pfam" id="PF04865"/>
    </source>
</evidence>
<comment type="caution">
    <text evidence="2">The sequence shown here is derived from an EMBL/GenBank/DDBJ whole genome shotgun (WGS) entry which is preliminary data.</text>
</comment>
<evidence type="ECO:0000313" key="2">
    <source>
        <dbReference type="EMBL" id="SGZ02205.1"/>
    </source>
</evidence>
<keyword evidence="3" id="KW-1185">Reference proteome</keyword>